<dbReference type="AlphaFoldDB" id="A0A5R8LX26"/>
<evidence type="ECO:0000313" key="2">
    <source>
        <dbReference type="EMBL" id="TLF41877.1"/>
    </source>
</evidence>
<dbReference type="RefSeq" id="WP_138130175.1">
    <property type="nucleotide sequence ID" value="NZ_VBWO01000001.1"/>
</dbReference>
<keyword evidence="1" id="KW-0812">Transmembrane</keyword>
<sequence length="234" mass="26367">MTSEFELAKKTIDKNPYLSLQNISEFVLIVFVLPFIIVYIKIGKFINNYTYYYIFTGVLILIAIMLGVCAYYRFPKNLHRSVDEVMESLLSSLPDHKQNQIEFLNEIISESENTKGFSKGTITALAWTSTGILAFQSALINYTNNFATQIVAAIGAVSDQNTKIQGVLKLQKKLRESSDYVFAFSVATVFVCGIIVCLSFLQSVSKNRIVAIAARELKYKQLRIAHKDENSSNN</sequence>
<comment type="caution">
    <text evidence="2">The sequence shown here is derived from an EMBL/GenBank/DDBJ whole genome shotgun (WGS) entry which is preliminary data.</text>
</comment>
<reference evidence="2 3" key="1">
    <citation type="submission" date="2019-05" db="EMBL/GenBank/DDBJ databases">
        <title>Genome-based reclassification of Lactobacillus casei as Lactobacillus casei subsp. casei. subsp.nov., description of Lactobacillus casei subsp. zeae subsp. nov., and emended description of Lactobacillus casei.</title>
        <authorList>
            <person name="Huang C.-H."/>
        </authorList>
    </citation>
    <scope>NUCLEOTIDE SEQUENCE [LARGE SCALE GENOMIC DNA]</scope>
    <source>
        <strain evidence="2 3">CRBIP24.44</strain>
    </source>
</reference>
<feature type="transmembrane region" description="Helical" evidence="1">
    <location>
        <begin position="20"/>
        <end position="40"/>
    </location>
</feature>
<gene>
    <name evidence="2" type="ORF">FEI15_01310</name>
</gene>
<feature type="transmembrane region" description="Helical" evidence="1">
    <location>
        <begin position="180"/>
        <end position="201"/>
    </location>
</feature>
<organism evidence="2 3">
    <name type="scientific">Lacticaseibacillus zeae</name>
    <name type="common">Lactobacillus zeae</name>
    <dbReference type="NCBI Taxonomy" id="57037"/>
    <lineage>
        <taxon>Bacteria</taxon>
        <taxon>Bacillati</taxon>
        <taxon>Bacillota</taxon>
        <taxon>Bacilli</taxon>
        <taxon>Lactobacillales</taxon>
        <taxon>Lactobacillaceae</taxon>
        <taxon>Lacticaseibacillus</taxon>
    </lineage>
</organism>
<keyword evidence="1" id="KW-1133">Transmembrane helix</keyword>
<keyword evidence="1" id="KW-0472">Membrane</keyword>
<feature type="transmembrane region" description="Helical" evidence="1">
    <location>
        <begin position="52"/>
        <end position="74"/>
    </location>
</feature>
<accession>A0A5R8LX26</accession>
<dbReference type="Proteomes" id="UP000309885">
    <property type="component" value="Unassembled WGS sequence"/>
</dbReference>
<dbReference type="EMBL" id="VBWO01000001">
    <property type="protein sequence ID" value="TLF41877.1"/>
    <property type="molecule type" value="Genomic_DNA"/>
</dbReference>
<proteinExistence type="predicted"/>
<evidence type="ECO:0000256" key="1">
    <source>
        <dbReference type="SAM" id="Phobius"/>
    </source>
</evidence>
<name>A0A5R8LX26_LACZE</name>
<evidence type="ECO:0000313" key="3">
    <source>
        <dbReference type="Proteomes" id="UP000309885"/>
    </source>
</evidence>
<protein>
    <submittedName>
        <fullName evidence="2">Uncharacterized protein</fullName>
    </submittedName>
</protein>